<evidence type="ECO:0000313" key="2">
    <source>
        <dbReference type="Proteomes" id="UP001175228"/>
    </source>
</evidence>
<keyword evidence="2" id="KW-1185">Reference proteome</keyword>
<dbReference type="Proteomes" id="UP001175228">
    <property type="component" value="Unassembled WGS sequence"/>
</dbReference>
<sequence>MGYGPFLNLWVMEYWRDTMFKRGTNLVDAKIYGLQLIRMPIDPPIWCHGYLPSCRRQLRQARSMLIGVACVQGSSSTLSSRELMSIRYYYLRSRLQKRDLFFGDLQQTYTRSASKADPYLANVLLEAERGYGVILAQNGVENLSILIPDITTPFGDTMQRDGCPSWWRWRRVTGGGSFPMGSLSGMIGWRVPEEIRLCFEQSIFLTLRIMLRLEYLGKGRLLVWLLLSRPFMPSCPVLGPAPNHPAVKMA</sequence>
<dbReference type="AlphaFoldDB" id="A0AA39TJN6"/>
<name>A0AA39TJN6_9AGAR</name>
<proteinExistence type="predicted"/>
<organism evidence="1 2">
    <name type="scientific">Armillaria luteobubalina</name>
    <dbReference type="NCBI Taxonomy" id="153913"/>
    <lineage>
        <taxon>Eukaryota</taxon>
        <taxon>Fungi</taxon>
        <taxon>Dikarya</taxon>
        <taxon>Basidiomycota</taxon>
        <taxon>Agaricomycotina</taxon>
        <taxon>Agaricomycetes</taxon>
        <taxon>Agaricomycetidae</taxon>
        <taxon>Agaricales</taxon>
        <taxon>Marasmiineae</taxon>
        <taxon>Physalacriaceae</taxon>
        <taxon>Armillaria</taxon>
    </lineage>
</organism>
<comment type="caution">
    <text evidence="1">The sequence shown here is derived from an EMBL/GenBank/DDBJ whole genome shotgun (WGS) entry which is preliminary data.</text>
</comment>
<accession>A0AA39TJN6</accession>
<evidence type="ECO:0000313" key="1">
    <source>
        <dbReference type="EMBL" id="KAK0491936.1"/>
    </source>
</evidence>
<dbReference type="EMBL" id="JAUEPU010000032">
    <property type="protein sequence ID" value="KAK0491936.1"/>
    <property type="molecule type" value="Genomic_DNA"/>
</dbReference>
<gene>
    <name evidence="1" type="ORF">EDD18DRAFT_1109347</name>
</gene>
<reference evidence="1" key="1">
    <citation type="submission" date="2023-06" db="EMBL/GenBank/DDBJ databases">
        <authorList>
            <consortium name="Lawrence Berkeley National Laboratory"/>
            <person name="Ahrendt S."/>
            <person name="Sahu N."/>
            <person name="Indic B."/>
            <person name="Wong-Bajracharya J."/>
            <person name="Merenyi Z."/>
            <person name="Ke H.-M."/>
            <person name="Monk M."/>
            <person name="Kocsube S."/>
            <person name="Drula E."/>
            <person name="Lipzen A."/>
            <person name="Balint B."/>
            <person name="Henrissat B."/>
            <person name="Andreopoulos B."/>
            <person name="Martin F.M."/>
            <person name="Harder C.B."/>
            <person name="Rigling D."/>
            <person name="Ford K.L."/>
            <person name="Foster G.D."/>
            <person name="Pangilinan J."/>
            <person name="Papanicolaou A."/>
            <person name="Barry K."/>
            <person name="LaButti K."/>
            <person name="Viragh M."/>
            <person name="Koriabine M."/>
            <person name="Yan M."/>
            <person name="Riley R."/>
            <person name="Champramary S."/>
            <person name="Plett K.L."/>
            <person name="Tsai I.J."/>
            <person name="Slot J."/>
            <person name="Sipos G."/>
            <person name="Plett J."/>
            <person name="Nagy L.G."/>
            <person name="Grigoriev I.V."/>
        </authorList>
    </citation>
    <scope>NUCLEOTIDE SEQUENCE</scope>
    <source>
        <strain evidence="1">HWK02</strain>
    </source>
</reference>
<protein>
    <submittedName>
        <fullName evidence="1">Uncharacterized protein</fullName>
    </submittedName>
</protein>